<evidence type="ECO:0000313" key="2">
    <source>
        <dbReference type="EMBL" id="TFZ40447.1"/>
    </source>
</evidence>
<dbReference type="AlphaFoldDB" id="A0AAJ5JLJ1"/>
<evidence type="ECO:0000313" key="1">
    <source>
        <dbReference type="EMBL" id="QCA28745.1"/>
    </source>
</evidence>
<evidence type="ECO:0000313" key="3">
    <source>
        <dbReference type="Proteomes" id="UP000296883"/>
    </source>
</evidence>
<gene>
    <name evidence="2" type="ORF">E4031_06550</name>
    <name evidence="1" type="ORF">E4Z98_05225</name>
</gene>
<reference evidence="1 3" key="2">
    <citation type="journal article" date="2020" name="Int. J. Syst. Evol. Microbiol.">
        <title>Vagococcus xieshaowenii sp. nov., isolated from snow finch (Montifringilla taczanowskii) cloacal content.</title>
        <authorList>
            <person name="Ge Y."/>
            <person name="Yang J."/>
            <person name="Lai X.H."/>
            <person name="Zhang G."/>
            <person name="Jin D."/>
            <person name="Lu S."/>
            <person name="Wang B."/>
            <person name="Huang Y."/>
            <person name="Huang Y."/>
            <person name="Ren Z."/>
            <person name="Zhang X."/>
            <person name="Xu J."/>
        </authorList>
    </citation>
    <scope>NUCLEOTIDE SEQUENCE [LARGE SCALE GENOMIC DNA]</scope>
    <source>
        <strain evidence="3">personal::cf-49</strain>
        <strain evidence="1">Personal::cf-49</strain>
    </source>
</reference>
<dbReference type="Proteomes" id="UP000296883">
    <property type="component" value="Chromosome"/>
</dbReference>
<dbReference type="EMBL" id="SRHU01000024">
    <property type="protein sequence ID" value="TFZ40447.1"/>
    <property type="molecule type" value="Genomic_DNA"/>
</dbReference>
<reference evidence="2 4" key="1">
    <citation type="submission" date="2019-03" db="EMBL/GenBank/DDBJ databases">
        <title>Vagococcus sp. was isolated fron gut of Carduelis flavirostris.</title>
        <authorList>
            <person name="Ge Y."/>
        </authorList>
    </citation>
    <scope>NUCLEOTIDE SEQUENCE [LARGE SCALE GENOMIC DNA]</scope>
    <source>
        <strain evidence="2 4">CF-210</strain>
    </source>
</reference>
<keyword evidence="3" id="KW-1185">Reference proteome</keyword>
<sequence length="386" mass="45273">MFNTKVKVLKNIEFDTTNILQLHDSVVIEVIRGKNQLKFESVNNYFNSSKEHSDYFIDLLLTYKNSLLYTATDENYWCPTCERMIRKHFNSSSTVEIKSIMTSYREAMNNESISLNELVEVNVPILSLLPSAKYIVSLRYIFLTFGENMVFSEFTDKPLTASSDSYYRALGGYDGIISVDASTSYMLPTQASELYSKDTLGDYRQQAYLGRGLVINFSGFLGCLLDGHHKATIAYERKQPLECFVIEPYKENNVYKGFNSNFNNLTINKIPSIDEFCYVQSFLEKYDITDIEILTRLTSEVLLDNNYFEDMEQFIITLCIYKEELLIDLYSILTENYLYKELRLSYFEYLSYMERSDEIEELMLDFLINDNYENKQLTRLCEDYFR</sequence>
<accession>A0AAJ5JLJ1</accession>
<protein>
    <submittedName>
        <fullName evidence="2">Uncharacterized protein</fullName>
    </submittedName>
</protein>
<proteinExistence type="predicted"/>
<dbReference type="Proteomes" id="UP000297725">
    <property type="component" value="Unassembled WGS sequence"/>
</dbReference>
<evidence type="ECO:0000313" key="4">
    <source>
        <dbReference type="Proteomes" id="UP000297725"/>
    </source>
</evidence>
<name>A0AAJ5JLJ1_9ENTE</name>
<dbReference type="RefSeq" id="WP_135254650.1">
    <property type="nucleotide sequence ID" value="NZ_CP038865.1"/>
</dbReference>
<dbReference type="EMBL" id="CP038865">
    <property type="protein sequence ID" value="QCA28745.1"/>
    <property type="molecule type" value="Genomic_DNA"/>
</dbReference>
<organism evidence="2 4">
    <name type="scientific">Vagococcus xieshaowenii</name>
    <dbReference type="NCBI Taxonomy" id="2562451"/>
    <lineage>
        <taxon>Bacteria</taxon>
        <taxon>Bacillati</taxon>
        <taxon>Bacillota</taxon>
        <taxon>Bacilli</taxon>
        <taxon>Lactobacillales</taxon>
        <taxon>Enterococcaceae</taxon>
        <taxon>Vagococcus</taxon>
    </lineage>
</organism>